<dbReference type="Pfam" id="PF04427">
    <property type="entry name" value="Brix"/>
    <property type="match status" value="2"/>
</dbReference>
<dbReference type="Proteomes" id="UP000717515">
    <property type="component" value="Unassembled WGS sequence"/>
</dbReference>
<dbReference type="EMBL" id="JAIFTL010000448">
    <property type="protein sequence ID" value="KAG9319459.1"/>
    <property type="molecule type" value="Genomic_DNA"/>
</dbReference>
<evidence type="ECO:0000256" key="2">
    <source>
        <dbReference type="ARBA" id="ARBA00006369"/>
    </source>
</evidence>
<dbReference type="InterPro" id="IPR007109">
    <property type="entry name" value="Brix"/>
</dbReference>
<dbReference type="GO" id="GO:0000027">
    <property type="term" value="P:ribosomal large subunit assembly"/>
    <property type="evidence" value="ECO:0007669"/>
    <property type="project" value="TreeGrafter"/>
</dbReference>
<evidence type="ECO:0000256" key="4">
    <source>
        <dbReference type="ARBA" id="ARBA00023242"/>
    </source>
</evidence>
<sequence>MATVYKQKTKAIAKASEDKPIFRNKQRVLLLSSRGINSRHRHLLNDLGDLLPHTKKDAKLDSKSKLHIINELADLNNCNNCIFFEVRKRQDLYMWLSKTPNGPSMKFHIQNSKGNSRGEGSAATNFSMEQLAWIARSVFVDENPSCVLFLVHTMEELKMTGNCLKGSRHILSFDKNFESSPHWMLMKELFTQIFGIPKTARKIKPFIDHVITFSIVDNRVWFRNYQITEKPIEHRSATDTTDLTLVEIGPRFVMNPIRTFEGSFNGQTAFENPEFVSPNVARANIKNAKVDRYKSRMEAIAVKDEKLKQAEMPEDPLSENNVFA</sequence>
<comment type="similarity">
    <text evidence="2">Belongs to the BRX1 family.</text>
</comment>
<dbReference type="AlphaFoldDB" id="A0A9P7ZWQ5"/>
<dbReference type="GO" id="GO:0005730">
    <property type="term" value="C:nucleolus"/>
    <property type="evidence" value="ECO:0007669"/>
    <property type="project" value="UniProtKB-SubCell"/>
</dbReference>
<evidence type="ECO:0000313" key="6">
    <source>
        <dbReference type="EMBL" id="KAG9319459.1"/>
    </source>
</evidence>
<organism evidence="6 7">
    <name type="scientific">Mortierella alpina</name>
    <name type="common">Oleaginous fungus</name>
    <name type="synonym">Mortierella renispora</name>
    <dbReference type="NCBI Taxonomy" id="64518"/>
    <lineage>
        <taxon>Eukaryota</taxon>
        <taxon>Fungi</taxon>
        <taxon>Fungi incertae sedis</taxon>
        <taxon>Mucoromycota</taxon>
        <taxon>Mortierellomycotina</taxon>
        <taxon>Mortierellomycetes</taxon>
        <taxon>Mortierellales</taxon>
        <taxon>Mortierellaceae</taxon>
        <taxon>Mortierella</taxon>
    </lineage>
</organism>
<evidence type="ECO:0000256" key="1">
    <source>
        <dbReference type="ARBA" id="ARBA00004604"/>
    </source>
</evidence>
<comment type="subcellular location">
    <subcellularLocation>
        <location evidence="1">Nucleus</location>
        <location evidence="1">Nucleolus</location>
    </subcellularLocation>
</comment>
<dbReference type="GO" id="GO:0019843">
    <property type="term" value="F:rRNA binding"/>
    <property type="evidence" value="ECO:0007669"/>
    <property type="project" value="InterPro"/>
</dbReference>
<keyword evidence="3" id="KW-0690">Ribosome biogenesis</keyword>
<name>A0A9P7ZWQ5_MORAP</name>
<dbReference type="PANTHER" id="PTHR13634">
    <property type="entry name" value="RIBOSOME BIOGENESIS PROTEIN BRIX"/>
    <property type="match status" value="1"/>
</dbReference>
<dbReference type="PANTHER" id="PTHR13634:SF0">
    <property type="entry name" value="RIBOSOME BIOGENESIS PROTEIN BRX1 HOMOLOG"/>
    <property type="match status" value="1"/>
</dbReference>
<evidence type="ECO:0000313" key="7">
    <source>
        <dbReference type="Proteomes" id="UP000717515"/>
    </source>
</evidence>
<accession>A0A9P7ZWQ5</accession>
<evidence type="ECO:0000256" key="3">
    <source>
        <dbReference type="ARBA" id="ARBA00022517"/>
    </source>
</evidence>
<protein>
    <recommendedName>
        <fullName evidence="5">Brix domain-containing protein</fullName>
    </recommendedName>
</protein>
<dbReference type="SMART" id="SM00879">
    <property type="entry name" value="Brix"/>
    <property type="match status" value="1"/>
</dbReference>
<gene>
    <name evidence="6" type="ORF">KVV02_000357</name>
</gene>
<dbReference type="PROSITE" id="PS50833">
    <property type="entry name" value="BRIX"/>
    <property type="match status" value="1"/>
</dbReference>
<keyword evidence="4" id="KW-0539">Nucleus</keyword>
<feature type="domain" description="Brix" evidence="5">
    <location>
        <begin position="26"/>
        <end position="265"/>
    </location>
</feature>
<dbReference type="InterPro" id="IPR026532">
    <property type="entry name" value="BRX1"/>
</dbReference>
<reference evidence="6" key="1">
    <citation type="submission" date="2021-07" db="EMBL/GenBank/DDBJ databases">
        <title>Draft genome of Mortierella alpina, strain LL118, isolated from an aspen leaf litter sample.</title>
        <authorList>
            <person name="Yang S."/>
            <person name="Vinatzer B.A."/>
        </authorList>
    </citation>
    <scope>NUCLEOTIDE SEQUENCE</scope>
    <source>
        <strain evidence="6">LL118</strain>
    </source>
</reference>
<proteinExistence type="inferred from homology"/>
<evidence type="ECO:0000259" key="5">
    <source>
        <dbReference type="PROSITE" id="PS50833"/>
    </source>
</evidence>
<comment type="caution">
    <text evidence="6">The sequence shown here is derived from an EMBL/GenBank/DDBJ whole genome shotgun (WGS) entry which is preliminary data.</text>
</comment>
<dbReference type="GO" id="GO:0006364">
    <property type="term" value="P:rRNA processing"/>
    <property type="evidence" value="ECO:0007669"/>
    <property type="project" value="InterPro"/>
</dbReference>